<organism evidence="1 2">
    <name type="scientific">Arachis hypogaea</name>
    <name type="common">Peanut</name>
    <dbReference type="NCBI Taxonomy" id="3818"/>
    <lineage>
        <taxon>Eukaryota</taxon>
        <taxon>Viridiplantae</taxon>
        <taxon>Streptophyta</taxon>
        <taxon>Embryophyta</taxon>
        <taxon>Tracheophyta</taxon>
        <taxon>Spermatophyta</taxon>
        <taxon>Magnoliopsida</taxon>
        <taxon>eudicotyledons</taxon>
        <taxon>Gunneridae</taxon>
        <taxon>Pentapetalae</taxon>
        <taxon>rosids</taxon>
        <taxon>fabids</taxon>
        <taxon>Fabales</taxon>
        <taxon>Fabaceae</taxon>
        <taxon>Papilionoideae</taxon>
        <taxon>50 kb inversion clade</taxon>
        <taxon>dalbergioids sensu lato</taxon>
        <taxon>Dalbergieae</taxon>
        <taxon>Pterocarpus clade</taxon>
        <taxon>Arachis</taxon>
    </lineage>
</organism>
<protein>
    <submittedName>
        <fullName evidence="1">Uncharacterized protein</fullName>
    </submittedName>
</protein>
<name>A0A445DP19_ARAHY</name>
<reference evidence="1 2" key="1">
    <citation type="submission" date="2019-01" db="EMBL/GenBank/DDBJ databases">
        <title>Sequencing of cultivated peanut Arachis hypogaea provides insights into genome evolution and oil improvement.</title>
        <authorList>
            <person name="Chen X."/>
        </authorList>
    </citation>
    <scope>NUCLEOTIDE SEQUENCE [LARGE SCALE GENOMIC DNA]</scope>
    <source>
        <strain evidence="2">cv. Fuhuasheng</strain>
        <tissue evidence="1">Leaves</tissue>
    </source>
</reference>
<gene>
    <name evidence="1" type="ORF">Ahy_A03g010934</name>
</gene>
<dbReference type="EMBL" id="SDMP01000003">
    <property type="protein sequence ID" value="RYR64913.1"/>
    <property type="molecule type" value="Genomic_DNA"/>
</dbReference>
<sequence length="73" mass="7725">MVSECGRIPPFFQQSYTQSARFALSSHSSVFSVGLLPQATSSRNAPKPNTSDIVVALPVLICSGAIYPKVPAT</sequence>
<evidence type="ECO:0000313" key="1">
    <source>
        <dbReference type="EMBL" id="RYR64913.1"/>
    </source>
</evidence>
<dbReference type="AlphaFoldDB" id="A0A445DP19"/>
<accession>A0A445DP19</accession>
<evidence type="ECO:0000313" key="2">
    <source>
        <dbReference type="Proteomes" id="UP000289738"/>
    </source>
</evidence>
<proteinExistence type="predicted"/>
<comment type="caution">
    <text evidence="1">The sequence shown here is derived from an EMBL/GenBank/DDBJ whole genome shotgun (WGS) entry which is preliminary data.</text>
</comment>
<dbReference type="Proteomes" id="UP000289738">
    <property type="component" value="Chromosome A03"/>
</dbReference>
<keyword evidence="2" id="KW-1185">Reference proteome</keyword>